<feature type="region of interest" description="Disordered" evidence="32">
    <location>
        <begin position="1016"/>
        <end position="1042"/>
    </location>
</feature>
<feature type="domain" description="CUB" evidence="35">
    <location>
        <begin position="31"/>
        <end position="145"/>
    </location>
</feature>
<dbReference type="FunFam" id="2.60.120.290:FF:000003">
    <property type="entry name" value="Neuropilin"/>
    <property type="match status" value="1"/>
</dbReference>
<evidence type="ECO:0000256" key="15">
    <source>
        <dbReference type="ARBA" id="ARBA00022729"/>
    </source>
</evidence>
<dbReference type="EMBL" id="REGW02000010">
    <property type="protein sequence ID" value="KAE8290548.1"/>
    <property type="molecule type" value="Genomic_DNA"/>
</dbReference>
<dbReference type="SMART" id="SM01242">
    <property type="entry name" value="Integrin_B_tail"/>
    <property type="match status" value="1"/>
</dbReference>
<evidence type="ECO:0000256" key="25">
    <source>
        <dbReference type="ARBA" id="ARBA00023136"/>
    </source>
</evidence>
<dbReference type="InterPro" id="IPR014836">
    <property type="entry name" value="Integrin_bsu_cyt_dom"/>
</dbReference>
<dbReference type="Gene3D" id="3.40.50.410">
    <property type="entry name" value="von Willebrand factor, type A domain"/>
    <property type="match status" value="1"/>
</dbReference>
<dbReference type="PANTHER" id="PTHR10082:SF62">
    <property type="entry name" value="INTEGRIN BETA"/>
    <property type="match status" value="1"/>
</dbReference>
<accession>A0A6G0IG79</accession>
<keyword evidence="9" id="KW-0245">EGF-like domain</keyword>
<feature type="signal peptide" evidence="34">
    <location>
        <begin position="1"/>
        <end position="24"/>
    </location>
</feature>
<dbReference type="Proteomes" id="UP000424527">
    <property type="component" value="Unassembled WGS sequence"/>
</dbReference>
<dbReference type="PRINTS" id="PR01186">
    <property type="entry name" value="INTEGRINB"/>
</dbReference>
<evidence type="ECO:0000256" key="21">
    <source>
        <dbReference type="ARBA" id="ARBA00022902"/>
    </source>
</evidence>
<feature type="domain" description="MAM" evidence="37">
    <location>
        <begin position="674"/>
        <end position="725"/>
    </location>
</feature>
<dbReference type="Pfam" id="PF23105">
    <property type="entry name" value="EGF_integrin"/>
    <property type="match status" value="1"/>
</dbReference>
<dbReference type="PROSITE" id="PS52047">
    <property type="entry name" value="I_EGF_2"/>
    <property type="match status" value="2"/>
</dbReference>
<dbReference type="GO" id="GO:0043236">
    <property type="term" value="F:laminin binding"/>
    <property type="evidence" value="ECO:0007669"/>
    <property type="project" value="TreeGrafter"/>
</dbReference>
<keyword evidence="21" id="KW-0524">Neurogenesis</keyword>
<dbReference type="GO" id="GO:0019960">
    <property type="term" value="F:C-X3-C chemokine binding"/>
    <property type="evidence" value="ECO:0007669"/>
    <property type="project" value="TreeGrafter"/>
</dbReference>
<dbReference type="Gene3D" id="2.60.40.1510">
    <property type="entry name" value="ntegrin, alpha v. Chain A, domain 3"/>
    <property type="match status" value="1"/>
</dbReference>
<dbReference type="GO" id="GO:0046872">
    <property type="term" value="F:metal ion binding"/>
    <property type="evidence" value="ECO:0007669"/>
    <property type="project" value="UniProtKB-KW"/>
</dbReference>
<dbReference type="Pfam" id="PF00754">
    <property type="entry name" value="F5_F8_type_C"/>
    <property type="match status" value="2"/>
</dbReference>
<dbReference type="InterPro" id="IPR035914">
    <property type="entry name" value="Sperma_CUB_dom_sf"/>
</dbReference>
<keyword evidence="19" id="KW-0460">Magnesium</keyword>
<keyword evidence="18" id="KW-0106">Calcium</keyword>
<dbReference type="FunFam" id="2.10.25.10:FF:000075">
    <property type="entry name" value="Integrin beta"/>
    <property type="match status" value="1"/>
</dbReference>
<evidence type="ECO:0000256" key="34">
    <source>
        <dbReference type="SAM" id="SignalP"/>
    </source>
</evidence>
<dbReference type="SMART" id="SM00042">
    <property type="entry name" value="CUB"/>
    <property type="match status" value="2"/>
</dbReference>
<dbReference type="InterPro" id="IPR057243">
    <property type="entry name" value="Integrin_I-EGF_CS"/>
</dbReference>
<evidence type="ECO:0000256" key="3">
    <source>
        <dbReference type="ARBA" id="ARBA00004297"/>
    </source>
</evidence>
<dbReference type="InterPro" id="IPR015812">
    <property type="entry name" value="Integrin_bsu"/>
</dbReference>
<evidence type="ECO:0000256" key="18">
    <source>
        <dbReference type="ARBA" id="ARBA00022837"/>
    </source>
</evidence>
<keyword evidence="23 33" id="KW-1133">Transmembrane helix</keyword>
<evidence type="ECO:0000256" key="16">
    <source>
        <dbReference type="ARBA" id="ARBA00022737"/>
    </source>
</evidence>
<dbReference type="GO" id="GO:0030027">
    <property type="term" value="C:lamellipodium"/>
    <property type="evidence" value="ECO:0007669"/>
    <property type="project" value="UniProtKB-SubCell"/>
</dbReference>
<dbReference type="InterPro" id="IPR002369">
    <property type="entry name" value="Integrin_bsu_VWA"/>
</dbReference>
<dbReference type="SUPFAM" id="SSF69687">
    <property type="entry name" value="Integrin beta tail domain"/>
    <property type="match status" value="1"/>
</dbReference>
<feature type="chain" id="PRO_5026190020" description="Integrin beta" evidence="34">
    <location>
        <begin position="25"/>
        <end position="1729"/>
    </location>
</feature>
<dbReference type="FunFam" id="2.10.25.10:FF:000155">
    <property type="entry name" value="Integrin beta"/>
    <property type="match status" value="1"/>
</dbReference>
<evidence type="ECO:0000256" key="17">
    <source>
        <dbReference type="ARBA" id="ARBA00022782"/>
    </source>
</evidence>
<keyword evidence="28" id="KW-0325">Glycoprotein</keyword>
<dbReference type="PROSITE" id="PS01286">
    <property type="entry name" value="FA58C_2"/>
    <property type="match status" value="2"/>
</dbReference>
<dbReference type="InterPro" id="IPR000859">
    <property type="entry name" value="CUB_dom"/>
</dbReference>
<keyword evidence="24 31" id="KW-0401">Integrin</keyword>
<dbReference type="SUPFAM" id="SSF103575">
    <property type="entry name" value="Plexin repeat"/>
    <property type="match status" value="1"/>
</dbReference>
<dbReference type="SUPFAM" id="SSF69179">
    <property type="entry name" value="Integrin domains"/>
    <property type="match status" value="1"/>
</dbReference>
<dbReference type="InterPro" id="IPR000998">
    <property type="entry name" value="MAM_dom"/>
</dbReference>
<dbReference type="InterPro" id="IPR012896">
    <property type="entry name" value="Integrin_bsu_tail"/>
</dbReference>
<dbReference type="PROSITE" id="PS01285">
    <property type="entry name" value="FA58C_1"/>
    <property type="match status" value="2"/>
</dbReference>
<evidence type="ECO:0000256" key="19">
    <source>
        <dbReference type="ARBA" id="ARBA00022842"/>
    </source>
</evidence>
<dbReference type="Pfam" id="PF11980">
    <property type="entry name" value="DUF3481"/>
    <property type="match status" value="1"/>
</dbReference>
<dbReference type="GO" id="GO:0009986">
    <property type="term" value="C:cell surface"/>
    <property type="evidence" value="ECO:0007669"/>
    <property type="project" value="TreeGrafter"/>
</dbReference>
<dbReference type="SUPFAM" id="SSF49785">
    <property type="entry name" value="Galactose-binding domain-like"/>
    <property type="match status" value="2"/>
</dbReference>
<dbReference type="GO" id="GO:0098639">
    <property type="term" value="F:collagen binding involved in cell-matrix adhesion"/>
    <property type="evidence" value="ECO:0007669"/>
    <property type="project" value="TreeGrafter"/>
</dbReference>
<keyword evidence="8" id="KW-1003">Cell membrane</keyword>
<evidence type="ECO:0000256" key="4">
    <source>
        <dbReference type="ARBA" id="ARBA00004510"/>
    </source>
</evidence>
<dbReference type="Pfam" id="PF08725">
    <property type="entry name" value="Integrin_b_cyt"/>
    <property type="match status" value="1"/>
</dbReference>
<dbReference type="PROSITE" id="PS50022">
    <property type="entry name" value="FA58C_3"/>
    <property type="match status" value="2"/>
</dbReference>
<comment type="subcellular location">
    <subcellularLocation>
        <location evidence="31">Cell membrane</location>
        <topology evidence="31">Single-pass type I membrane protein</topology>
    </subcellularLocation>
    <subcellularLocation>
        <location evidence="3">Cell projection</location>
        <location evidence="3">Invadopodium membrane</location>
        <topology evidence="3">Single-pass type I membrane protein</topology>
    </subcellularLocation>
    <subcellularLocation>
        <location evidence="4">Cell projection</location>
        <location evidence="4">Lamellipodium</location>
    </subcellularLocation>
    <subcellularLocation>
        <location evidence="1">Cell projection</location>
        <location evidence="1">Ruffle membrane</location>
        <topology evidence="1">Single-pass type I membrane protein</topology>
    </subcellularLocation>
    <subcellularLocation>
        <location evidence="2">Melanosome</location>
    </subcellularLocation>
</comment>
<dbReference type="GO" id="GO:0098609">
    <property type="term" value="P:cell-cell adhesion"/>
    <property type="evidence" value="ECO:0007669"/>
    <property type="project" value="TreeGrafter"/>
</dbReference>
<evidence type="ECO:0000256" key="8">
    <source>
        <dbReference type="ARBA" id="ARBA00022475"/>
    </source>
</evidence>
<dbReference type="GO" id="GO:0005178">
    <property type="term" value="F:integrin binding"/>
    <property type="evidence" value="ECO:0007669"/>
    <property type="project" value="TreeGrafter"/>
</dbReference>
<dbReference type="SMART" id="SM01241">
    <property type="entry name" value="Integrin_b_cyt"/>
    <property type="match status" value="1"/>
</dbReference>
<dbReference type="GO" id="GO:0005925">
    <property type="term" value="C:focal adhesion"/>
    <property type="evidence" value="ECO:0007669"/>
    <property type="project" value="TreeGrafter"/>
</dbReference>
<dbReference type="InterPro" id="IPR022579">
    <property type="entry name" value="Neuropilin_C"/>
</dbReference>
<feature type="transmembrane region" description="Helical" evidence="33">
    <location>
        <begin position="1660"/>
        <end position="1682"/>
    </location>
</feature>
<reference evidence="38 39" key="1">
    <citation type="submission" date="2019-07" db="EMBL/GenBank/DDBJ databases">
        <title>Chromosome genome assembly for large yellow croaker.</title>
        <authorList>
            <person name="Xiao S."/>
        </authorList>
    </citation>
    <scope>NUCLEOTIDE SEQUENCE [LARGE SCALE GENOMIC DNA]</scope>
    <source>
        <strain evidence="38">JMULYC20181020</strain>
        <tissue evidence="38">Muscle</tissue>
    </source>
</reference>
<keyword evidence="25 33" id="KW-0472">Membrane</keyword>
<dbReference type="InterPro" id="IPR032695">
    <property type="entry name" value="Integrin_dom_sf"/>
</dbReference>
<keyword evidence="29" id="KW-0966">Cell projection</keyword>
<dbReference type="FunFam" id="2.10.25.10:FF:000043">
    <property type="entry name" value="Integrin beta"/>
    <property type="match status" value="1"/>
</dbReference>
<evidence type="ECO:0000259" key="36">
    <source>
        <dbReference type="PROSITE" id="PS50022"/>
    </source>
</evidence>
<comment type="similarity">
    <text evidence="5">Belongs to the neuropilin family.</text>
</comment>
<feature type="domain" description="F5/8 type C" evidence="36">
    <location>
        <begin position="440"/>
        <end position="591"/>
    </location>
</feature>
<dbReference type="GO" id="GO:0007229">
    <property type="term" value="P:integrin-mediated signaling pathway"/>
    <property type="evidence" value="ECO:0007669"/>
    <property type="project" value="UniProtKB-KW"/>
</dbReference>
<feature type="domain" description="CUB" evidence="35">
    <location>
        <begin position="151"/>
        <end position="269"/>
    </location>
</feature>
<keyword evidence="39" id="KW-1185">Reference proteome</keyword>
<evidence type="ECO:0000313" key="38">
    <source>
        <dbReference type="EMBL" id="KAE8290548.1"/>
    </source>
</evidence>
<dbReference type="GO" id="GO:0019901">
    <property type="term" value="F:protein kinase binding"/>
    <property type="evidence" value="ECO:0007669"/>
    <property type="project" value="TreeGrafter"/>
</dbReference>
<dbReference type="Pfam" id="PF07965">
    <property type="entry name" value="Integrin_B_tail"/>
    <property type="match status" value="1"/>
</dbReference>
<dbReference type="GO" id="GO:0033627">
    <property type="term" value="P:cell adhesion mediated by integrin"/>
    <property type="evidence" value="ECO:0007669"/>
    <property type="project" value="TreeGrafter"/>
</dbReference>
<evidence type="ECO:0000256" key="12">
    <source>
        <dbReference type="ARBA" id="ARBA00022674"/>
    </source>
</evidence>
<comment type="similarity">
    <text evidence="6 31">Belongs to the integrin beta chain family.</text>
</comment>
<evidence type="ECO:0000256" key="30">
    <source>
        <dbReference type="PROSITE-ProRule" id="PRU00059"/>
    </source>
</evidence>
<dbReference type="GO" id="GO:0008201">
    <property type="term" value="F:heparin binding"/>
    <property type="evidence" value="ECO:0007669"/>
    <property type="project" value="UniProtKB-KW"/>
</dbReference>
<dbReference type="Pfam" id="PF00362">
    <property type="entry name" value="Integrin_beta"/>
    <property type="match status" value="1"/>
</dbReference>
<dbReference type="Pfam" id="PF07974">
    <property type="entry name" value="EGF_2"/>
    <property type="match status" value="1"/>
</dbReference>
<evidence type="ECO:0000256" key="13">
    <source>
        <dbReference type="ARBA" id="ARBA00022692"/>
    </source>
</evidence>
<feature type="disulfide bond" evidence="30">
    <location>
        <begin position="31"/>
        <end position="58"/>
    </location>
</feature>
<dbReference type="Gene3D" id="2.10.25.10">
    <property type="entry name" value="Laminin"/>
    <property type="match status" value="4"/>
</dbReference>
<evidence type="ECO:0000256" key="5">
    <source>
        <dbReference type="ARBA" id="ARBA00006078"/>
    </source>
</evidence>
<dbReference type="InterPro" id="IPR008979">
    <property type="entry name" value="Galactose-bd-like_sf"/>
</dbReference>
<keyword evidence="22" id="KW-0965">Cell junction</keyword>
<evidence type="ECO:0000256" key="33">
    <source>
        <dbReference type="SAM" id="Phobius"/>
    </source>
</evidence>
<evidence type="ECO:0000256" key="6">
    <source>
        <dbReference type="ARBA" id="ARBA00007449"/>
    </source>
</evidence>
<evidence type="ECO:0000256" key="29">
    <source>
        <dbReference type="ARBA" id="ARBA00023273"/>
    </source>
</evidence>
<evidence type="ECO:0000259" key="37">
    <source>
        <dbReference type="PROSITE" id="PS50060"/>
    </source>
</evidence>
<dbReference type="FunFam" id="2.60.40.1510:FF:000003">
    <property type="entry name" value="Integrin beta"/>
    <property type="match status" value="1"/>
</dbReference>
<dbReference type="Pfam" id="PF18372">
    <property type="entry name" value="I-EGF_1"/>
    <property type="match status" value="1"/>
</dbReference>
<protein>
    <recommendedName>
        <fullName evidence="31">Integrin beta</fullName>
    </recommendedName>
</protein>
<feature type="transmembrane region" description="Helical" evidence="33">
    <location>
        <begin position="852"/>
        <end position="877"/>
    </location>
</feature>
<dbReference type="GO" id="GO:0008305">
    <property type="term" value="C:integrin complex"/>
    <property type="evidence" value="ECO:0007669"/>
    <property type="project" value="TreeGrafter"/>
</dbReference>
<dbReference type="Gene3D" id="2.60.120.290">
    <property type="entry name" value="Spermadhesin, CUB domain"/>
    <property type="match status" value="2"/>
</dbReference>
<dbReference type="GO" id="GO:0016477">
    <property type="term" value="P:cell migration"/>
    <property type="evidence" value="ECO:0007669"/>
    <property type="project" value="TreeGrafter"/>
</dbReference>
<dbReference type="Gene3D" id="2.60.120.260">
    <property type="entry name" value="Galactose-binding domain-like"/>
    <property type="match status" value="2"/>
</dbReference>
<dbReference type="GO" id="GO:0045202">
    <property type="term" value="C:synapse"/>
    <property type="evidence" value="ECO:0007669"/>
    <property type="project" value="TreeGrafter"/>
</dbReference>
<keyword evidence="26 30" id="KW-1015">Disulfide bond</keyword>
<dbReference type="PROSITE" id="PS50060">
    <property type="entry name" value="MAM_2"/>
    <property type="match status" value="2"/>
</dbReference>
<organism evidence="38 39">
    <name type="scientific">Larimichthys crocea</name>
    <name type="common">Large yellow croaker</name>
    <name type="synonym">Pseudosciaena crocea</name>
    <dbReference type="NCBI Taxonomy" id="215358"/>
    <lineage>
        <taxon>Eukaryota</taxon>
        <taxon>Metazoa</taxon>
        <taxon>Chordata</taxon>
        <taxon>Craniata</taxon>
        <taxon>Vertebrata</taxon>
        <taxon>Euteleostomi</taxon>
        <taxon>Actinopterygii</taxon>
        <taxon>Neopterygii</taxon>
        <taxon>Teleostei</taxon>
        <taxon>Neoteleostei</taxon>
        <taxon>Acanthomorphata</taxon>
        <taxon>Eupercaria</taxon>
        <taxon>Sciaenidae</taxon>
        <taxon>Larimichthys</taxon>
    </lineage>
</organism>
<keyword evidence="17" id="KW-0221">Differentiation</keyword>
<name>A0A6G0IG79_LARCR</name>
<proteinExistence type="inferred from homology"/>
<evidence type="ECO:0000256" key="10">
    <source>
        <dbReference type="ARBA" id="ARBA00022541"/>
    </source>
</evidence>
<dbReference type="GO" id="GO:0030154">
    <property type="term" value="P:cell differentiation"/>
    <property type="evidence" value="ECO:0007669"/>
    <property type="project" value="UniProtKB-KW"/>
</dbReference>
<dbReference type="Gene3D" id="4.10.1240.30">
    <property type="match status" value="1"/>
</dbReference>
<dbReference type="GO" id="GO:0007399">
    <property type="term" value="P:nervous system development"/>
    <property type="evidence" value="ECO:0007669"/>
    <property type="project" value="UniProtKB-KW"/>
</dbReference>
<dbReference type="Pfam" id="PF00431">
    <property type="entry name" value="CUB"/>
    <property type="match status" value="2"/>
</dbReference>
<dbReference type="SUPFAM" id="SSF49899">
    <property type="entry name" value="Concanavalin A-like lectins/glucanases"/>
    <property type="match status" value="1"/>
</dbReference>
<dbReference type="FunFam" id="2.60.120.290:FF:000010">
    <property type="entry name" value="Neuropilin"/>
    <property type="match status" value="1"/>
</dbReference>
<comment type="caution">
    <text evidence="38">The sequence shown here is derived from an EMBL/GenBank/DDBJ whole genome shotgun (WGS) entry which is preliminary data.</text>
</comment>
<dbReference type="Pfam" id="PF00629">
    <property type="entry name" value="MAM"/>
    <property type="match status" value="1"/>
</dbReference>
<dbReference type="GO" id="GO:0007517">
    <property type="term" value="P:muscle organ development"/>
    <property type="evidence" value="ECO:0007669"/>
    <property type="project" value="UniProtKB-KW"/>
</dbReference>
<dbReference type="PROSITE" id="PS00243">
    <property type="entry name" value="I_EGF_1"/>
    <property type="match status" value="1"/>
</dbReference>
<keyword evidence="13 31" id="KW-0812">Transmembrane</keyword>
<evidence type="ECO:0000256" key="28">
    <source>
        <dbReference type="ARBA" id="ARBA00023180"/>
    </source>
</evidence>
<evidence type="ECO:0000256" key="9">
    <source>
        <dbReference type="ARBA" id="ARBA00022536"/>
    </source>
</evidence>
<dbReference type="InterPro" id="IPR036465">
    <property type="entry name" value="vWFA_dom_sf"/>
</dbReference>
<keyword evidence="20 31" id="KW-0130">Cell adhesion</keyword>
<evidence type="ECO:0000256" key="2">
    <source>
        <dbReference type="ARBA" id="ARBA00004223"/>
    </source>
</evidence>
<dbReference type="InterPro" id="IPR013111">
    <property type="entry name" value="EGF_extracell"/>
</dbReference>
<keyword evidence="14" id="KW-0479">Metal-binding</keyword>
<dbReference type="InterPro" id="IPR000421">
    <property type="entry name" value="FA58C"/>
</dbReference>
<evidence type="ECO:0000256" key="23">
    <source>
        <dbReference type="ARBA" id="ARBA00022989"/>
    </source>
</evidence>
<evidence type="ECO:0000256" key="31">
    <source>
        <dbReference type="RuleBase" id="RU000633"/>
    </source>
</evidence>
<dbReference type="GO" id="GO:0042470">
    <property type="term" value="C:melanosome"/>
    <property type="evidence" value="ECO:0007669"/>
    <property type="project" value="UniProtKB-SubCell"/>
</dbReference>
<dbReference type="PANTHER" id="PTHR10082">
    <property type="entry name" value="INTEGRIN BETA SUBUNIT"/>
    <property type="match status" value="1"/>
</dbReference>
<feature type="compositionally biased region" description="Basic and acidic residues" evidence="32">
    <location>
        <begin position="1020"/>
        <end position="1037"/>
    </location>
</feature>
<evidence type="ECO:0000256" key="14">
    <source>
        <dbReference type="ARBA" id="ARBA00022723"/>
    </source>
</evidence>
<evidence type="ECO:0000256" key="32">
    <source>
        <dbReference type="SAM" id="MobiDB-lite"/>
    </source>
</evidence>
<dbReference type="FunFam" id="1.20.5.100:FF:000002">
    <property type="entry name" value="Integrin beta"/>
    <property type="match status" value="1"/>
</dbReference>
<dbReference type="SMART" id="SM00137">
    <property type="entry name" value="MAM"/>
    <property type="match status" value="1"/>
</dbReference>
<dbReference type="SUPFAM" id="SSF57196">
    <property type="entry name" value="EGF/Laminin"/>
    <property type="match status" value="2"/>
</dbReference>
<evidence type="ECO:0000256" key="27">
    <source>
        <dbReference type="ARBA" id="ARBA00023170"/>
    </source>
</evidence>
<dbReference type="FunFam" id="4.10.1240.30:FF:000002">
    <property type="entry name" value="Integrin beta"/>
    <property type="match status" value="1"/>
</dbReference>
<evidence type="ECO:0000256" key="11">
    <source>
        <dbReference type="ARBA" id="ARBA00022553"/>
    </source>
</evidence>
<evidence type="ECO:0000256" key="24">
    <source>
        <dbReference type="ARBA" id="ARBA00023037"/>
    </source>
</evidence>
<feature type="domain" description="F5/8 type C" evidence="36">
    <location>
        <begin position="284"/>
        <end position="433"/>
    </location>
</feature>
<dbReference type="InterPro" id="IPR040622">
    <property type="entry name" value="EGF_integrin_1"/>
</dbReference>
<evidence type="ECO:0000256" key="22">
    <source>
        <dbReference type="ARBA" id="ARBA00022949"/>
    </source>
</evidence>
<keyword evidence="11" id="KW-0597">Phosphoprotein</keyword>
<sequence length="1729" mass="191058">MSLSLRMRSGLLLFLFAQVILVSSLTQTDKCGGNIEIHTADYLTSPGYPGAYPPSQQCVWVITAPEPGQKILINFNPHFDLEDRDCKYDYVEVYNGGDEQSPMLGKFCGKIAPSPIISSGSQLLIKFVSDYETHGAGFSVRYEVFKTGPECSRNFTAPRGVVKTPGFPEKYPNNLDCTFMIFAPKMSEIVVEFDSFDMEPDTTPPPGALCRYDWLEIWDGFPAVGPHIGRYCGQTSPGRVISYTGILSMTITTDNAIAREGFSANYTIRERSLPPGHEDEAFTCMEPLGMESGEISSEQITASSQYNSNWSPERSRLNYQENGWTPSDDTIREWIQVDLGFLRFVTAIGTQGAISKETKKRYFVRSYKIDVSSTGEDWVTVKEGSKPKIFQGNHNPTDEVHAFLPKQTLARYVRIRPLSWEQGICMRFEIYGCRTSDYPCSGMLGMVSGQISDAQISASSYADRGWVAENSRLLTGRSGWTGQQTKQPFRNEWLQVDLGQDKMVSGVVIQGGKHRDRNVFIKRFKVGHSLDGEVWTIIKDNATKPKIFIGNQNHDTPELRSTGPLLTRFIRIYPERATNEGLGLRLELLGCELDDITTTAPPTTPIASTLPMTTFGATTTAPITIPSTTPGSDCEEGHPDCFGETEAPDDYEAVTGGATAVDPIIDFIPAYVWFACNFDFSSFCGWSRETGTGAAWLIQTNGAPSVHRGLNLDHTGRPGNFIYMQLTDTGHANTRGRFTSSRGRRRRWRWSRRCGRSAVSRASSGGEGRVLLPHSSGSYQVIVEAVADRHSSGHIAVDNIQIIDGLHAGDCKDPEVPTSPPTEIFILPMDSLPQSNGDLGGPGNMLKTLDPILITIIAMSALGVFLGAICGVVLYCACSQGSMTDRNLSALENYNFELVDGVKLKKDKMNGQTNYSEAWRADAAVNQRKHQHEMDLRLLLIAALSAVLGGSWAQQEGSICIKANAQSCGECIQVAKSCGWCSDQEFLTVGESKSARCDDLDSLKKRSCTKIENPVGSISIDKDKPVTNRKKDSEKPDPGQITQIQPQKLTLTLRTGEPQTFKLKFKRAEDYPIDLYYLMDLSYSMNDDLENVKNLGTDLMLEMRKITSDFRIGFGSFVEKTVMPYISTTPARLINPCTGNQNCTSPFSYKNVLKLTNKGDEFNRLVSQQQISGNLDSPEGGFDAIMQVAVCEEQIGWRNVTRLLVFSTDAGFHFAGDGKLGGIVLPNDGKCHLENNMYTMSHYYDYPSIAHLVQKLSDHNIQTIFAVTEEFQPVYKELKNLIPKSAVGTLSANSSNVIKLIIDAYNSLSSEVILENGRLPEGVSITYKSICKNGVEGTGENGRKCSNISIGDEVSFEISVEFQKCPSHDKTETIKIKPLGFTEEVEVVLNFICDCQCAKDGENNSKQCDDGNGTFECGACKCNEGRIGRLCECSKDEVRTEDLDANCRKDNGTDICSNNGDCVCGSCECKKRENPAEVYSGKYCECDNFNCDRSGNKLCGGHGRCECRKCICDANYTGSACDCSLDTSYCLAKNGQICNGRGTCECGVCKCNNAKFQGPTCEICPTCPGVCAEHKTCVQCRAFNAGEKKDTCERDCSYFELIKVKSRDKLPQPTDQSFPLTHCKERDANDCWFYYTFAIRNDTKEVYVVETLECPAGPDIIPIVAGVVAGIVLIGLALLLIWKLLMIIHDRREFAKFEKEKMNAKWDTGENPIYKSAVTTVVNPKYEGK</sequence>
<keyword evidence="12" id="KW-0358">Heparin-binding</keyword>
<dbReference type="CDD" id="cd00041">
    <property type="entry name" value="CUB"/>
    <property type="match status" value="2"/>
</dbReference>
<dbReference type="PROSITE" id="PS01180">
    <property type="entry name" value="CUB"/>
    <property type="match status" value="2"/>
</dbReference>
<dbReference type="FunFam" id="2.60.120.260:FF:000002">
    <property type="entry name" value="Coagulation factor VIII"/>
    <property type="match status" value="1"/>
</dbReference>
<dbReference type="FunFam" id="2.60.120.260:FF:000013">
    <property type="entry name" value="Neuropilin"/>
    <property type="match status" value="1"/>
</dbReference>
<evidence type="ECO:0000256" key="1">
    <source>
        <dbReference type="ARBA" id="ARBA00004199"/>
    </source>
</evidence>
<dbReference type="SUPFAM" id="SSF53300">
    <property type="entry name" value="vWA-like"/>
    <property type="match status" value="1"/>
</dbReference>
<dbReference type="Gene3D" id="1.20.5.100">
    <property type="entry name" value="Cytochrome c1, transmembrane anchor, C-terminal"/>
    <property type="match status" value="1"/>
</dbReference>
<keyword evidence="15 34" id="KW-0732">Signal</keyword>
<dbReference type="Gene3D" id="3.30.1680.10">
    <property type="entry name" value="ligand-binding face of the semaphorins, domain 2"/>
    <property type="match status" value="1"/>
</dbReference>
<dbReference type="FunFam" id="3.40.50.410:FF:000002">
    <property type="entry name" value="Integrin beta"/>
    <property type="match status" value="1"/>
</dbReference>
<dbReference type="InterPro" id="IPR013320">
    <property type="entry name" value="ConA-like_dom_sf"/>
</dbReference>
<evidence type="ECO:0000313" key="39">
    <source>
        <dbReference type="Proteomes" id="UP000424527"/>
    </source>
</evidence>
<evidence type="ECO:0000259" key="35">
    <source>
        <dbReference type="PROSITE" id="PS01180"/>
    </source>
</evidence>
<dbReference type="SUPFAM" id="SSF49854">
    <property type="entry name" value="Spermadhesin, CUB domain"/>
    <property type="match status" value="2"/>
</dbReference>
<dbReference type="Gene3D" id="2.60.120.200">
    <property type="match status" value="2"/>
</dbReference>
<evidence type="ECO:0000256" key="26">
    <source>
        <dbReference type="ARBA" id="ARBA00023157"/>
    </source>
</evidence>
<dbReference type="SMART" id="SM00187">
    <property type="entry name" value="INB"/>
    <property type="match status" value="1"/>
</dbReference>
<feature type="domain" description="MAM" evidence="37">
    <location>
        <begin position="769"/>
        <end position="813"/>
    </location>
</feature>
<dbReference type="CDD" id="cd00057">
    <property type="entry name" value="FA58C"/>
    <property type="match status" value="2"/>
</dbReference>
<keyword evidence="27 38" id="KW-0675">Receptor</keyword>
<keyword evidence="16" id="KW-0677">Repeat</keyword>
<dbReference type="InterPro" id="IPR057073">
    <property type="entry name" value="EGF_integrin_2"/>
</dbReference>
<evidence type="ECO:0000256" key="7">
    <source>
        <dbReference type="ARBA" id="ARBA00022473"/>
    </source>
</evidence>
<comment type="caution">
    <text evidence="30">Lacks conserved residue(s) required for the propagation of feature annotation.</text>
</comment>
<keyword evidence="10" id="KW-0517">Myogenesis</keyword>
<evidence type="ECO:0000256" key="20">
    <source>
        <dbReference type="ARBA" id="ARBA00022889"/>
    </source>
</evidence>
<dbReference type="GO" id="GO:0001968">
    <property type="term" value="F:fibronectin binding"/>
    <property type="evidence" value="ECO:0007669"/>
    <property type="project" value="TreeGrafter"/>
</dbReference>
<feature type="transmembrane region" description="Helical" evidence="33">
    <location>
        <begin position="936"/>
        <end position="953"/>
    </location>
</feature>
<dbReference type="GO" id="GO:0032587">
    <property type="term" value="C:ruffle membrane"/>
    <property type="evidence" value="ECO:0007669"/>
    <property type="project" value="UniProtKB-SubCell"/>
</dbReference>
<keyword evidence="7" id="KW-0217">Developmental protein</keyword>
<gene>
    <name evidence="38" type="ORF">D5F01_LYC10131</name>
</gene>
<dbReference type="SMART" id="SM00231">
    <property type="entry name" value="FA58C"/>
    <property type="match status" value="2"/>
</dbReference>
<dbReference type="InterPro" id="IPR036349">
    <property type="entry name" value="Integrin_bsu_tail_dom_sf"/>
</dbReference>